<dbReference type="EMBL" id="VUMD01000002">
    <property type="protein sequence ID" value="MSS35545.1"/>
    <property type="molecule type" value="Genomic_DNA"/>
</dbReference>
<feature type="transmembrane region" description="Helical" evidence="7">
    <location>
        <begin position="51"/>
        <end position="78"/>
    </location>
</feature>
<evidence type="ECO:0000256" key="1">
    <source>
        <dbReference type="ARBA" id="ARBA00004141"/>
    </source>
</evidence>
<feature type="transmembrane region" description="Helical" evidence="7">
    <location>
        <begin position="244"/>
        <end position="264"/>
    </location>
</feature>
<dbReference type="PANTHER" id="PTHR30477:SF0">
    <property type="entry name" value="METAL TRANSPORT SYSTEM MEMBRANE PROTEIN TM_0125-RELATED"/>
    <property type="match status" value="1"/>
</dbReference>
<evidence type="ECO:0000313" key="9">
    <source>
        <dbReference type="Proteomes" id="UP000429958"/>
    </source>
</evidence>
<comment type="subcellular location">
    <subcellularLocation>
        <location evidence="6">Cell membrane</location>
        <topology evidence="6">Multi-pass membrane protein</topology>
    </subcellularLocation>
    <subcellularLocation>
        <location evidence="1">Membrane</location>
        <topology evidence="1">Multi-pass membrane protein</topology>
    </subcellularLocation>
</comment>
<dbReference type="GO" id="GO:0010043">
    <property type="term" value="P:response to zinc ion"/>
    <property type="evidence" value="ECO:0007669"/>
    <property type="project" value="TreeGrafter"/>
</dbReference>
<feature type="transmembrane region" description="Helical" evidence="7">
    <location>
        <begin position="193"/>
        <end position="210"/>
    </location>
</feature>
<dbReference type="Proteomes" id="UP000429958">
    <property type="component" value="Unassembled WGS sequence"/>
</dbReference>
<feature type="transmembrane region" description="Helical" evidence="7">
    <location>
        <begin position="169"/>
        <end position="187"/>
    </location>
</feature>
<evidence type="ECO:0000256" key="6">
    <source>
        <dbReference type="RuleBase" id="RU003943"/>
    </source>
</evidence>
<evidence type="ECO:0000256" key="2">
    <source>
        <dbReference type="ARBA" id="ARBA00008034"/>
    </source>
</evidence>
<evidence type="ECO:0000256" key="3">
    <source>
        <dbReference type="ARBA" id="ARBA00022692"/>
    </source>
</evidence>
<comment type="caution">
    <text evidence="8">The sequence shown here is derived from an EMBL/GenBank/DDBJ whole genome shotgun (WGS) entry which is preliminary data.</text>
</comment>
<feature type="transmembrane region" description="Helical" evidence="7">
    <location>
        <begin position="90"/>
        <end position="108"/>
    </location>
</feature>
<evidence type="ECO:0000256" key="4">
    <source>
        <dbReference type="ARBA" id="ARBA00022989"/>
    </source>
</evidence>
<evidence type="ECO:0000256" key="5">
    <source>
        <dbReference type="ARBA" id="ARBA00023136"/>
    </source>
</evidence>
<protein>
    <submittedName>
        <fullName evidence="8">Metal ABC transporter permease</fullName>
    </submittedName>
</protein>
<dbReference type="Gene3D" id="1.10.3470.10">
    <property type="entry name" value="ABC transporter involved in vitamin B12 uptake, BtuC"/>
    <property type="match status" value="1"/>
</dbReference>
<comment type="similarity">
    <text evidence="2 6">Belongs to the ABC-3 integral membrane protein family.</text>
</comment>
<feature type="transmembrane region" description="Helical" evidence="7">
    <location>
        <begin position="217"/>
        <end position="238"/>
    </location>
</feature>
<gene>
    <name evidence="8" type="ORF">FYJ39_02855</name>
</gene>
<dbReference type="InterPro" id="IPR037294">
    <property type="entry name" value="ABC_BtuC-like"/>
</dbReference>
<dbReference type="SUPFAM" id="SSF81345">
    <property type="entry name" value="ABC transporter involved in vitamin B12 uptake, BtuC"/>
    <property type="match status" value="1"/>
</dbReference>
<reference evidence="8 9" key="1">
    <citation type="submission" date="2019-08" db="EMBL/GenBank/DDBJ databases">
        <title>In-depth cultivation of the pig gut microbiome towards novel bacterial diversity and tailored functional studies.</title>
        <authorList>
            <person name="Wylensek D."/>
            <person name="Hitch T.C.A."/>
            <person name="Clavel T."/>
        </authorList>
    </citation>
    <scope>NUCLEOTIDE SEQUENCE [LARGE SCALE GENOMIC DNA]</scope>
    <source>
        <strain evidence="8 9">WCA-389-WT-23D1</strain>
    </source>
</reference>
<sequence length="268" mass="28266">MEIFNYGFMQRAFIVGLLLAAVIPCIGMVIVCKRLSMIGDALSHTSLAGVAAGLILGMNPVAAAAIACVIASLGIELIRRKMPRYSEISIAVIMSAGVGLAGVLSGFVKNAANFNSFLFGSIVAISDSELYLVVGVSAVALAMFLLMYKELFYISLDEQSARLAGVPVGRVNFLFTILIAVTVSVAARTVGALIVSSMMVVPVACAMQFGTNYRQTVLLAVMFNVLFMMAGLFAAYYLGLKPGGAIVLTGVAFLILIFAGKKLLRIRG</sequence>
<keyword evidence="3 6" id="KW-0812">Transmembrane</keyword>
<keyword evidence="9" id="KW-1185">Reference proteome</keyword>
<keyword evidence="5 7" id="KW-0472">Membrane</keyword>
<keyword evidence="6" id="KW-0813">Transport</keyword>
<evidence type="ECO:0000313" key="8">
    <source>
        <dbReference type="EMBL" id="MSS35545.1"/>
    </source>
</evidence>
<dbReference type="GO" id="GO:0055085">
    <property type="term" value="P:transmembrane transport"/>
    <property type="evidence" value="ECO:0007669"/>
    <property type="project" value="InterPro"/>
</dbReference>
<keyword evidence="4 7" id="KW-1133">Transmembrane helix</keyword>
<feature type="transmembrane region" description="Helical" evidence="7">
    <location>
        <begin position="128"/>
        <end position="148"/>
    </location>
</feature>
<dbReference type="RefSeq" id="WP_154470952.1">
    <property type="nucleotide sequence ID" value="NZ_DBEWUL010000120.1"/>
</dbReference>
<name>A0A7X2TBK0_9CLOT</name>
<dbReference type="AlphaFoldDB" id="A0A7X2TBK0"/>
<accession>A0A7X2TBK0</accession>
<dbReference type="PANTHER" id="PTHR30477">
    <property type="entry name" value="ABC-TRANSPORTER METAL-BINDING PROTEIN"/>
    <property type="match status" value="1"/>
</dbReference>
<dbReference type="Pfam" id="PF00950">
    <property type="entry name" value="ABC-3"/>
    <property type="match status" value="1"/>
</dbReference>
<proteinExistence type="inferred from homology"/>
<feature type="transmembrane region" description="Helical" evidence="7">
    <location>
        <begin position="12"/>
        <end position="31"/>
    </location>
</feature>
<dbReference type="GO" id="GO:0043190">
    <property type="term" value="C:ATP-binding cassette (ABC) transporter complex"/>
    <property type="evidence" value="ECO:0007669"/>
    <property type="project" value="InterPro"/>
</dbReference>
<dbReference type="InterPro" id="IPR001626">
    <property type="entry name" value="ABC_TroCD"/>
</dbReference>
<organism evidence="8 9">
    <name type="scientific">Clostridium porci</name>
    <dbReference type="NCBI Taxonomy" id="2605778"/>
    <lineage>
        <taxon>Bacteria</taxon>
        <taxon>Bacillati</taxon>
        <taxon>Bacillota</taxon>
        <taxon>Clostridia</taxon>
        <taxon>Eubacteriales</taxon>
        <taxon>Clostridiaceae</taxon>
        <taxon>Clostridium</taxon>
    </lineage>
</organism>
<evidence type="ECO:0000256" key="7">
    <source>
        <dbReference type="SAM" id="Phobius"/>
    </source>
</evidence>